<evidence type="ECO:0000256" key="3">
    <source>
        <dbReference type="ARBA" id="ARBA00004406"/>
    </source>
</evidence>
<comment type="catalytic activity">
    <reaction evidence="14">
        <text>an organic molecule + reduced [NADPH--hemoprotein reductase] + O2 = an alcohol + oxidized [NADPH--hemoprotein reductase] + H2O + H(+)</text>
        <dbReference type="Rhea" id="RHEA:17149"/>
        <dbReference type="Rhea" id="RHEA-COMP:11964"/>
        <dbReference type="Rhea" id="RHEA-COMP:11965"/>
        <dbReference type="ChEBI" id="CHEBI:15377"/>
        <dbReference type="ChEBI" id="CHEBI:15378"/>
        <dbReference type="ChEBI" id="CHEBI:15379"/>
        <dbReference type="ChEBI" id="CHEBI:30879"/>
        <dbReference type="ChEBI" id="CHEBI:57618"/>
        <dbReference type="ChEBI" id="CHEBI:58210"/>
        <dbReference type="ChEBI" id="CHEBI:142491"/>
        <dbReference type="EC" id="1.14.14.1"/>
    </reaction>
</comment>
<evidence type="ECO:0000256" key="8">
    <source>
        <dbReference type="ARBA" id="ARBA00022824"/>
    </source>
</evidence>
<keyword evidence="10 16" id="KW-0560">Oxidoreductase</keyword>
<protein>
    <recommendedName>
        <fullName evidence="5">unspecific monooxygenase</fullName>
        <ecNumber evidence="5">1.14.14.1</ecNumber>
    </recommendedName>
</protein>
<organism evidence="18 19">
    <name type="scientific">Galleria mellonella</name>
    <name type="common">Greater wax moth</name>
    <dbReference type="NCBI Taxonomy" id="7137"/>
    <lineage>
        <taxon>Eukaryota</taxon>
        <taxon>Metazoa</taxon>
        <taxon>Ecdysozoa</taxon>
        <taxon>Arthropoda</taxon>
        <taxon>Hexapoda</taxon>
        <taxon>Insecta</taxon>
        <taxon>Pterygota</taxon>
        <taxon>Neoptera</taxon>
        <taxon>Endopterygota</taxon>
        <taxon>Lepidoptera</taxon>
        <taxon>Glossata</taxon>
        <taxon>Ditrysia</taxon>
        <taxon>Pyraloidea</taxon>
        <taxon>Pyralidae</taxon>
        <taxon>Galleriinae</taxon>
        <taxon>Galleria</taxon>
    </lineage>
</organism>
<evidence type="ECO:0000256" key="9">
    <source>
        <dbReference type="ARBA" id="ARBA00022848"/>
    </source>
</evidence>
<evidence type="ECO:0000256" key="6">
    <source>
        <dbReference type="ARBA" id="ARBA00022617"/>
    </source>
</evidence>
<keyword evidence="11 15" id="KW-0408">Iron</keyword>
<dbReference type="GO" id="GO:0020037">
    <property type="term" value="F:heme binding"/>
    <property type="evidence" value="ECO:0007669"/>
    <property type="project" value="InterPro"/>
</dbReference>
<comment type="subcellular location">
    <subcellularLocation>
        <location evidence="3">Endoplasmic reticulum membrane</location>
        <topology evidence="3">Peripheral membrane protein</topology>
    </subcellularLocation>
    <subcellularLocation>
        <location evidence="2">Microsome membrane</location>
        <topology evidence="2">Peripheral membrane protein</topology>
    </subcellularLocation>
</comment>
<dbReference type="AlphaFoldDB" id="A0A6J3BSY2"/>
<dbReference type="GO" id="GO:0016712">
    <property type="term" value="F:oxidoreductase activity, acting on paired donors, with incorporation or reduction of molecular oxygen, reduced flavin or flavoprotein as one donor, and incorporation of one atom of oxygen"/>
    <property type="evidence" value="ECO:0007669"/>
    <property type="project" value="UniProtKB-EC"/>
</dbReference>
<comment type="similarity">
    <text evidence="4 16">Belongs to the cytochrome P450 family.</text>
</comment>
<proteinExistence type="inferred from homology"/>
<dbReference type="EC" id="1.14.14.1" evidence="5"/>
<dbReference type="PROSITE" id="PS00086">
    <property type="entry name" value="CYTOCHROME_P450"/>
    <property type="match status" value="1"/>
</dbReference>
<evidence type="ECO:0000256" key="4">
    <source>
        <dbReference type="ARBA" id="ARBA00010617"/>
    </source>
</evidence>
<dbReference type="PRINTS" id="PR00463">
    <property type="entry name" value="EP450I"/>
</dbReference>
<dbReference type="Gene3D" id="1.10.630.10">
    <property type="entry name" value="Cytochrome P450"/>
    <property type="match status" value="2"/>
</dbReference>
<dbReference type="GeneID" id="113513783"/>
<accession>A0A6J3BSY2</accession>
<evidence type="ECO:0000256" key="2">
    <source>
        <dbReference type="ARBA" id="ARBA00004174"/>
    </source>
</evidence>
<evidence type="ECO:0000256" key="7">
    <source>
        <dbReference type="ARBA" id="ARBA00022723"/>
    </source>
</evidence>
<keyword evidence="18" id="KW-1185">Reference proteome</keyword>
<dbReference type="InterPro" id="IPR050476">
    <property type="entry name" value="Insect_CytP450_Detox"/>
</dbReference>
<feature type="signal peptide" evidence="17">
    <location>
        <begin position="1"/>
        <end position="24"/>
    </location>
</feature>
<keyword evidence="12 16" id="KW-0503">Monooxygenase</keyword>
<evidence type="ECO:0000256" key="12">
    <source>
        <dbReference type="ARBA" id="ARBA00023033"/>
    </source>
</evidence>
<dbReference type="GO" id="GO:0005506">
    <property type="term" value="F:iron ion binding"/>
    <property type="evidence" value="ECO:0007669"/>
    <property type="project" value="InterPro"/>
</dbReference>
<feature type="binding site" description="axial binding residue" evidence="15">
    <location>
        <position position="365"/>
    </location>
    <ligand>
        <name>heme</name>
        <dbReference type="ChEBI" id="CHEBI:30413"/>
    </ligand>
    <ligandPart>
        <name>Fe</name>
        <dbReference type="ChEBI" id="CHEBI:18248"/>
    </ligandPart>
</feature>
<evidence type="ECO:0000256" key="17">
    <source>
        <dbReference type="SAM" id="SignalP"/>
    </source>
</evidence>
<dbReference type="InterPro" id="IPR002401">
    <property type="entry name" value="Cyt_P450_E_grp-I"/>
</dbReference>
<evidence type="ECO:0000256" key="14">
    <source>
        <dbReference type="ARBA" id="ARBA00047827"/>
    </source>
</evidence>
<dbReference type="InterPro" id="IPR001128">
    <property type="entry name" value="Cyt_P450"/>
</dbReference>
<evidence type="ECO:0000256" key="16">
    <source>
        <dbReference type="RuleBase" id="RU000461"/>
    </source>
</evidence>
<evidence type="ECO:0000313" key="19">
    <source>
        <dbReference type="RefSeq" id="XP_031763051.2"/>
    </source>
</evidence>
<reference evidence="19" key="1">
    <citation type="submission" date="2025-08" db="UniProtKB">
        <authorList>
            <consortium name="RefSeq"/>
        </authorList>
    </citation>
    <scope>IDENTIFICATION</scope>
    <source>
        <tissue evidence="19">Whole larvae</tissue>
    </source>
</reference>
<gene>
    <name evidence="19" type="primary">LOC113513783</name>
</gene>
<keyword evidence="9" id="KW-0492">Microsome</keyword>
<dbReference type="Pfam" id="PF00067">
    <property type="entry name" value="p450"/>
    <property type="match status" value="2"/>
</dbReference>
<dbReference type="GO" id="GO:0005789">
    <property type="term" value="C:endoplasmic reticulum membrane"/>
    <property type="evidence" value="ECO:0007669"/>
    <property type="project" value="UniProtKB-SubCell"/>
</dbReference>
<evidence type="ECO:0000256" key="1">
    <source>
        <dbReference type="ARBA" id="ARBA00001971"/>
    </source>
</evidence>
<comment type="cofactor">
    <cofactor evidence="1 15">
        <name>heme</name>
        <dbReference type="ChEBI" id="CHEBI:30413"/>
    </cofactor>
</comment>
<evidence type="ECO:0000256" key="13">
    <source>
        <dbReference type="ARBA" id="ARBA00023136"/>
    </source>
</evidence>
<feature type="chain" id="PRO_5045664251" description="unspecific monooxygenase" evidence="17">
    <location>
        <begin position="25"/>
        <end position="423"/>
    </location>
</feature>
<keyword evidence="8" id="KW-0256">Endoplasmic reticulum</keyword>
<dbReference type="InterPro" id="IPR017972">
    <property type="entry name" value="Cyt_P450_CS"/>
</dbReference>
<evidence type="ECO:0000256" key="11">
    <source>
        <dbReference type="ARBA" id="ARBA00023004"/>
    </source>
</evidence>
<evidence type="ECO:0000313" key="18">
    <source>
        <dbReference type="Proteomes" id="UP001652740"/>
    </source>
</evidence>
<dbReference type="Proteomes" id="UP001652740">
    <property type="component" value="Unplaced"/>
</dbReference>
<dbReference type="SUPFAM" id="SSF48264">
    <property type="entry name" value="Cytochrome P450"/>
    <property type="match status" value="1"/>
</dbReference>
<keyword evidence="13" id="KW-0472">Membrane</keyword>
<dbReference type="RefSeq" id="XP_031763051.2">
    <property type="nucleotide sequence ID" value="XM_031907191.2"/>
</dbReference>
<keyword evidence="17" id="KW-0732">Signal</keyword>
<sequence length="423" mass="49371">MHLISLVILLLLSWLYFRWQKVKVFWARRNVPHHPPHPILGGLTFLQRENPAVWMKRIYKEFRTPYVGTWLFWRPALVINSPEIARRILVKDSNVFRNRFLSSGTSDPIGSLNLFTVNDPLWTYMRRRLTVVFTAAKLRALQRLITTKTEQLCERIRSDVSQNKLIDVRSLFADYTTDMIGAAAFGLNDNATITGESPLRHVTKTFMRYNLYRGLSWSSIFFLPEMVDVFRFSFFPKNSIDHIKKIYRAVVKERGDFEYGISEINDLLDVLRKIKYDAVQNREETLRMFPSMGWLDRIASTDYKIDDNLTIPAGTPVYVNAIGMHYDNIYYPNPEIFDPDRFMPENEAKLTPFTYMPFGGGPRNCIGQRFAYNTMRNTLASVVQNFKILPISDFPKPEECSIEKRGMFLAPDRPLSVQFIPRC</sequence>
<dbReference type="PANTHER" id="PTHR24292:SF54">
    <property type="entry name" value="CYP9F3-RELATED"/>
    <property type="match status" value="1"/>
</dbReference>
<name>A0A6J3BSY2_GALME</name>
<dbReference type="PANTHER" id="PTHR24292">
    <property type="entry name" value="CYTOCHROME P450"/>
    <property type="match status" value="1"/>
</dbReference>
<keyword evidence="6 15" id="KW-0349">Heme</keyword>
<evidence type="ECO:0000256" key="15">
    <source>
        <dbReference type="PIRSR" id="PIRSR602401-1"/>
    </source>
</evidence>
<dbReference type="InterPro" id="IPR036396">
    <property type="entry name" value="Cyt_P450_sf"/>
</dbReference>
<keyword evidence="7 15" id="KW-0479">Metal-binding</keyword>
<evidence type="ECO:0000256" key="5">
    <source>
        <dbReference type="ARBA" id="ARBA00012109"/>
    </source>
</evidence>
<evidence type="ECO:0000256" key="10">
    <source>
        <dbReference type="ARBA" id="ARBA00023002"/>
    </source>
</evidence>